<proteinExistence type="predicted"/>
<feature type="region of interest" description="Disordered" evidence="1">
    <location>
        <begin position="232"/>
        <end position="255"/>
    </location>
</feature>
<keyword evidence="3" id="KW-1185">Reference proteome</keyword>
<evidence type="ECO:0000313" key="2">
    <source>
        <dbReference type="EMBL" id="KAJ8895467.1"/>
    </source>
</evidence>
<accession>A0ABQ9IFM7</accession>
<dbReference type="Proteomes" id="UP001159363">
    <property type="component" value="Chromosome 1"/>
</dbReference>
<gene>
    <name evidence="2" type="ORF">PR048_000800</name>
</gene>
<evidence type="ECO:0000256" key="1">
    <source>
        <dbReference type="SAM" id="MobiDB-lite"/>
    </source>
</evidence>
<organism evidence="2 3">
    <name type="scientific">Dryococelus australis</name>
    <dbReference type="NCBI Taxonomy" id="614101"/>
    <lineage>
        <taxon>Eukaryota</taxon>
        <taxon>Metazoa</taxon>
        <taxon>Ecdysozoa</taxon>
        <taxon>Arthropoda</taxon>
        <taxon>Hexapoda</taxon>
        <taxon>Insecta</taxon>
        <taxon>Pterygota</taxon>
        <taxon>Neoptera</taxon>
        <taxon>Polyneoptera</taxon>
        <taxon>Phasmatodea</taxon>
        <taxon>Verophasmatodea</taxon>
        <taxon>Anareolatae</taxon>
        <taxon>Phasmatidae</taxon>
        <taxon>Eurycanthinae</taxon>
        <taxon>Dryococelus</taxon>
    </lineage>
</organism>
<evidence type="ECO:0000313" key="3">
    <source>
        <dbReference type="Proteomes" id="UP001159363"/>
    </source>
</evidence>
<reference evidence="2 3" key="1">
    <citation type="submission" date="2023-02" db="EMBL/GenBank/DDBJ databases">
        <title>LHISI_Scaffold_Assembly.</title>
        <authorList>
            <person name="Stuart O.P."/>
            <person name="Cleave R."/>
            <person name="Magrath M.J.L."/>
            <person name="Mikheyev A.S."/>
        </authorList>
    </citation>
    <scope>NUCLEOTIDE SEQUENCE [LARGE SCALE GENOMIC DNA]</scope>
    <source>
        <strain evidence="2">Daus_M_001</strain>
        <tissue evidence="2">Leg muscle</tissue>
    </source>
</reference>
<comment type="caution">
    <text evidence="2">The sequence shown here is derived from an EMBL/GenBank/DDBJ whole genome shotgun (WGS) entry which is preliminary data.</text>
</comment>
<name>A0ABQ9IFM7_9NEOP</name>
<sequence>MVIKLIEIIPRPCLPQTRVRAGFLAGDVWCPSRRGREDTTLSTPYYSPPPPPARLLHGKEGEFPWRIRRELRHWPGAPTTSRTTARKLRIDYSMLLESPESKTEHRRAINLRRRRKAGRGARLPDATWLWSERTLRVTLARTSSAASPLCIQEAHFDVKQSENTVFGLVGGFGNSGSNMRSVLKATFRHRLKFVLFSLIIILGARGIVSSKKQISQHTPTHFKRLCGAATEYKDQGNGRSPRKPADQRHMTPPGIEPDFPLSEAGSLTNTPLFDIYLYAHCVYFCHMCNVVQHGDGNWEYRNQQKWCLSTSGHKQLACLVYLQLCTAPTVLKGDWSLYRSTNRIAKKWSEALSASKETRPGRPSAPDITAGNPANETFVDARLRQQDVRRRGRAVRRHASSLQPTASWTSLLQTLQLNGYAVYGAKTSFAVTFSEREKGAERQRVYGLSGAYLFEMEKHNKGKGRNHWDGVKAMGWESKKKTRWAITKIGKGQEWREINGMEKMGNVDSEIEVKKKCEETAHRLYIDTNTVTAEARYAWVSCTSCRRHKRIRRPSPLTTRRIPCENTGKRRQETLKRLLNGGGGNDVLLRRKRAPISWKAGTTSHALRSAKHLNRVFAAERKRTQHTRFSNR</sequence>
<protein>
    <submittedName>
        <fullName evidence="2">Uncharacterized protein</fullName>
    </submittedName>
</protein>
<feature type="region of interest" description="Disordered" evidence="1">
    <location>
        <begin position="352"/>
        <end position="373"/>
    </location>
</feature>
<dbReference type="EMBL" id="JARBHB010000001">
    <property type="protein sequence ID" value="KAJ8895467.1"/>
    <property type="molecule type" value="Genomic_DNA"/>
</dbReference>